<name>A0A7J5ZDR2_DISMA</name>
<protein>
    <recommendedName>
        <fullName evidence="2">HAT C-terminal dimerisation domain-containing protein</fullName>
    </recommendedName>
</protein>
<dbReference type="InterPro" id="IPR052958">
    <property type="entry name" value="IFN-induced_PKR_regulator"/>
</dbReference>
<evidence type="ECO:0000313" key="3">
    <source>
        <dbReference type="EMBL" id="KAF3859972.1"/>
    </source>
</evidence>
<evidence type="ECO:0000256" key="1">
    <source>
        <dbReference type="SAM" id="MobiDB-lite"/>
    </source>
</evidence>
<feature type="region of interest" description="Disordered" evidence="1">
    <location>
        <begin position="73"/>
        <end position="97"/>
    </location>
</feature>
<evidence type="ECO:0000259" key="2">
    <source>
        <dbReference type="Pfam" id="PF05699"/>
    </source>
</evidence>
<gene>
    <name evidence="3" type="ORF">F7725_000227</name>
</gene>
<dbReference type="PANTHER" id="PTHR46289">
    <property type="entry name" value="52 KDA REPRESSOR OF THE INHIBITOR OF THE PROTEIN KINASE-LIKE PROTEIN-RELATED"/>
    <property type="match status" value="1"/>
</dbReference>
<proteinExistence type="predicted"/>
<feature type="domain" description="HAT C-terminal dimerisation" evidence="2">
    <location>
        <begin position="215"/>
        <end position="270"/>
    </location>
</feature>
<dbReference type="EMBL" id="JAAKFY010000002">
    <property type="protein sequence ID" value="KAF3859972.1"/>
    <property type="molecule type" value="Genomic_DNA"/>
</dbReference>
<evidence type="ECO:0000313" key="4">
    <source>
        <dbReference type="Proteomes" id="UP000518266"/>
    </source>
</evidence>
<dbReference type="AlphaFoldDB" id="A0A7J5ZDR2"/>
<dbReference type="Proteomes" id="UP000518266">
    <property type="component" value="Unassembled WGS sequence"/>
</dbReference>
<feature type="compositionally biased region" description="Basic and acidic residues" evidence="1">
    <location>
        <begin position="88"/>
        <end position="97"/>
    </location>
</feature>
<comment type="caution">
    <text evidence="3">The sequence shown here is derived from an EMBL/GenBank/DDBJ whole genome shotgun (WGS) entry which is preliminary data.</text>
</comment>
<dbReference type="OrthoDB" id="10015673at2759"/>
<organism evidence="3 4">
    <name type="scientific">Dissostichus mawsoni</name>
    <name type="common">Antarctic cod</name>
    <dbReference type="NCBI Taxonomy" id="36200"/>
    <lineage>
        <taxon>Eukaryota</taxon>
        <taxon>Metazoa</taxon>
        <taxon>Chordata</taxon>
        <taxon>Craniata</taxon>
        <taxon>Vertebrata</taxon>
        <taxon>Euteleostomi</taxon>
        <taxon>Actinopterygii</taxon>
        <taxon>Neopterygii</taxon>
        <taxon>Teleostei</taxon>
        <taxon>Neoteleostei</taxon>
        <taxon>Acanthomorphata</taxon>
        <taxon>Eupercaria</taxon>
        <taxon>Perciformes</taxon>
        <taxon>Notothenioidei</taxon>
        <taxon>Nototheniidae</taxon>
        <taxon>Dissostichus</taxon>
    </lineage>
</organism>
<dbReference type="GO" id="GO:0046983">
    <property type="term" value="F:protein dimerization activity"/>
    <property type="evidence" value="ECO:0007669"/>
    <property type="project" value="InterPro"/>
</dbReference>
<dbReference type="PANTHER" id="PTHR46289:SF17">
    <property type="entry name" value="HAT C-TERMINAL DIMERISATION DOMAIN-CONTAINING PROTEIN"/>
    <property type="match status" value="1"/>
</dbReference>
<dbReference type="Pfam" id="PF05699">
    <property type="entry name" value="Dimer_Tnp_hAT"/>
    <property type="match status" value="1"/>
</dbReference>
<reference evidence="3 4" key="1">
    <citation type="submission" date="2020-03" db="EMBL/GenBank/DDBJ databases">
        <title>Dissostichus mawsoni Genome sequencing and assembly.</title>
        <authorList>
            <person name="Park H."/>
        </authorList>
    </citation>
    <scope>NUCLEOTIDE SEQUENCE [LARGE SCALE GENOMIC DNA]</scope>
    <source>
        <strain evidence="3">DM0001</strain>
        <tissue evidence="3">Muscle</tissue>
    </source>
</reference>
<sequence length="294" mass="33214">MLLLPLLVPVLASHRSVPAGQPEAVARVLQSKDLSVETVKSAVQMLQTHYTNLRSTEAFHSIFEDAQRTTMNDLVHAPALPPRRRAPRRYDDGDAPHQWENPEDYFRSQFFEVVDLLTSELTRRFNQPTLLLLMSMEQVLLTAVNRGFGSINIPQNLVDMYTGDVDMERLSTQLSLFPAVLQAHNSSAAERPIIQVTKVATIADMLAAQGRGTQSLFSEVDKLLRLYLTVPMSNATAERSLSSVRRLKTFLRSTMSERRLNPLLFLHIHKDLTDGLDLKKVLRSFCFAKSRAFP</sequence>
<accession>A0A7J5ZDR2</accession>
<dbReference type="InterPro" id="IPR008906">
    <property type="entry name" value="HATC_C_dom"/>
</dbReference>
<keyword evidence="4" id="KW-1185">Reference proteome</keyword>